<dbReference type="SUPFAM" id="SSF53720">
    <property type="entry name" value="ALDH-like"/>
    <property type="match status" value="1"/>
</dbReference>
<dbReference type="InterPro" id="IPR016161">
    <property type="entry name" value="Ald_DH/histidinol_DH"/>
</dbReference>
<accession>A0ABU9C7F9</accession>
<organism evidence="3 4">
    <name type="scientific">Ideonella margarita</name>
    <dbReference type="NCBI Taxonomy" id="2984191"/>
    <lineage>
        <taxon>Bacteria</taxon>
        <taxon>Pseudomonadati</taxon>
        <taxon>Pseudomonadota</taxon>
        <taxon>Betaproteobacteria</taxon>
        <taxon>Burkholderiales</taxon>
        <taxon>Sphaerotilaceae</taxon>
        <taxon>Ideonella</taxon>
    </lineage>
</organism>
<dbReference type="InterPro" id="IPR044151">
    <property type="entry name" value="ALDH_KGSADH"/>
</dbReference>
<reference evidence="3 4" key="1">
    <citation type="submission" date="2024-04" db="EMBL/GenBank/DDBJ databases">
        <title>Novel species of the genus Ideonella isolated from streams.</title>
        <authorList>
            <person name="Lu H."/>
        </authorList>
    </citation>
    <scope>NUCLEOTIDE SEQUENCE [LARGE SCALE GENOMIC DNA]</scope>
    <source>
        <strain evidence="3 4">LYT19W</strain>
    </source>
</reference>
<evidence type="ECO:0000256" key="1">
    <source>
        <dbReference type="ARBA" id="ARBA00023002"/>
    </source>
</evidence>
<dbReference type="InterPro" id="IPR016163">
    <property type="entry name" value="Ald_DH_C"/>
</dbReference>
<dbReference type="Pfam" id="PF00171">
    <property type="entry name" value="Aldedh"/>
    <property type="match status" value="1"/>
</dbReference>
<keyword evidence="4" id="KW-1185">Reference proteome</keyword>
<evidence type="ECO:0000259" key="2">
    <source>
        <dbReference type="Pfam" id="PF00171"/>
    </source>
</evidence>
<dbReference type="EMBL" id="JBBUTI010000011">
    <property type="protein sequence ID" value="MEK8047815.1"/>
    <property type="molecule type" value="Genomic_DNA"/>
</dbReference>
<dbReference type="PANTHER" id="PTHR43353:SF3">
    <property type="entry name" value="ALDEHYDE DEHYDROGENASE-RELATED"/>
    <property type="match status" value="1"/>
</dbReference>
<sequence>MTQVLNAINARTGDVLGHVDATTPEALDAHCRAAAHAFADWQTTTGETRAKLLRALAAGLEAEREVLVPLADQETALGAGRLNGELDRTAFQLRRFADIAERGESFARVDDPAVAGPPPAGHPAMQRWSLPLGPVAMFSASNFPFAFSVLGGDTASALAAGCPVVIKAHSGHLLLSAAVFALCQRVLKAEGLPAGLIGMVQGGGRDVGVRLVRHPAIAAGAFTGSTQGGAALAAEAAARPRPIPFFGELGSVNPVVATPAELAANGAALATTLAGSIALGCGQFCTNPGVIVLIDGDGGRAINDSFVEQLRTALATQQPHAMLTRAMRGAFEAGVGHWAEAGATLLLSEPAAADQPPRPVLAQTSAQAFVATPALREEVFGPSSLVVRAADVSEALQVLQAVGGSLTVTLWGTHTDTADHRALVRGAMAIAGRVLFAGVPTGVAVTAAQQHGGPWPSSTRPESTSVGDAALSRFLRPVCLQDAPAWLLQRGGRPV</sequence>
<protein>
    <submittedName>
        <fullName evidence="3">Aldehyde dehydrogenase (NADP(+))</fullName>
    </submittedName>
</protein>
<gene>
    <name evidence="3" type="ORF">AACH00_15745</name>
</gene>
<keyword evidence="1" id="KW-0560">Oxidoreductase</keyword>
<feature type="domain" description="Aldehyde dehydrogenase" evidence="2">
    <location>
        <begin position="5"/>
        <end position="420"/>
    </location>
</feature>
<proteinExistence type="predicted"/>
<dbReference type="InterPro" id="IPR050740">
    <property type="entry name" value="Aldehyde_DH_Superfamily"/>
</dbReference>
<dbReference type="PANTHER" id="PTHR43353">
    <property type="entry name" value="SUCCINATE-SEMIALDEHYDE DEHYDROGENASE, MITOCHONDRIAL"/>
    <property type="match status" value="1"/>
</dbReference>
<evidence type="ECO:0000313" key="3">
    <source>
        <dbReference type="EMBL" id="MEK8047815.1"/>
    </source>
</evidence>
<name>A0ABU9C7F9_9BURK</name>
<dbReference type="InterPro" id="IPR015590">
    <property type="entry name" value="Aldehyde_DH_dom"/>
</dbReference>
<dbReference type="CDD" id="cd07129">
    <property type="entry name" value="ALDH_KGSADH"/>
    <property type="match status" value="1"/>
</dbReference>
<evidence type="ECO:0000313" key="4">
    <source>
        <dbReference type="Proteomes" id="UP001379945"/>
    </source>
</evidence>
<dbReference type="Gene3D" id="3.40.309.10">
    <property type="entry name" value="Aldehyde Dehydrogenase, Chain A, domain 2"/>
    <property type="match status" value="1"/>
</dbReference>
<dbReference type="Proteomes" id="UP001379945">
    <property type="component" value="Unassembled WGS sequence"/>
</dbReference>
<dbReference type="Gene3D" id="3.40.605.10">
    <property type="entry name" value="Aldehyde Dehydrogenase, Chain A, domain 1"/>
    <property type="match status" value="1"/>
</dbReference>
<dbReference type="InterPro" id="IPR016162">
    <property type="entry name" value="Ald_DH_N"/>
</dbReference>
<dbReference type="RefSeq" id="WP_341400121.1">
    <property type="nucleotide sequence ID" value="NZ_JBBUTI010000011.1"/>
</dbReference>
<comment type="caution">
    <text evidence="3">The sequence shown here is derived from an EMBL/GenBank/DDBJ whole genome shotgun (WGS) entry which is preliminary data.</text>
</comment>